<reference evidence="3" key="1">
    <citation type="submission" date="2021-05" db="EMBL/GenBank/DDBJ databases">
        <title>Direct Submission.</title>
        <authorList>
            <person name="Li K."/>
            <person name="Gao J."/>
        </authorList>
    </citation>
    <scope>NUCLEOTIDE SEQUENCE [LARGE SCALE GENOMIC DNA]</scope>
    <source>
        <strain evidence="3">Mg02</strain>
        <plasmid evidence="3">unnamed4</plasmid>
    </source>
</reference>
<gene>
    <name evidence="2" type="ORF">KGD84_32555</name>
</gene>
<keyword evidence="2" id="KW-0614">Plasmid</keyword>
<evidence type="ECO:0000313" key="2">
    <source>
        <dbReference type="EMBL" id="QUX26431.1"/>
    </source>
</evidence>
<evidence type="ECO:0000256" key="1">
    <source>
        <dbReference type="SAM" id="MobiDB-lite"/>
    </source>
</evidence>
<geneLocation type="plasmid" evidence="2 3">
    <name>unnamed4</name>
</geneLocation>
<feature type="region of interest" description="Disordered" evidence="1">
    <location>
        <begin position="1"/>
        <end position="23"/>
    </location>
</feature>
<dbReference type="EMBL" id="CP074136">
    <property type="protein sequence ID" value="QUX26431.1"/>
    <property type="molecule type" value="Genomic_DNA"/>
</dbReference>
<proteinExistence type="predicted"/>
<evidence type="ECO:0000313" key="3">
    <source>
        <dbReference type="Proteomes" id="UP000676079"/>
    </source>
</evidence>
<organism evidence="2 3">
    <name type="scientific">Nocardiopsis changdeensis</name>
    <dbReference type="NCBI Taxonomy" id="2831969"/>
    <lineage>
        <taxon>Bacteria</taxon>
        <taxon>Bacillati</taxon>
        <taxon>Actinomycetota</taxon>
        <taxon>Actinomycetes</taxon>
        <taxon>Streptosporangiales</taxon>
        <taxon>Nocardiopsidaceae</taxon>
        <taxon>Nocardiopsis</taxon>
    </lineage>
</organism>
<dbReference type="Proteomes" id="UP000676079">
    <property type="component" value="Plasmid unnamed4"/>
</dbReference>
<name>A0A975KSR2_9ACTN</name>
<accession>A0A975KSR2</accession>
<protein>
    <submittedName>
        <fullName evidence="2">Uncharacterized protein</fullName>
    </submittedName>
</protein>
<sequence>MSHATTAATAHPEEPTTMTHQPHTPHALAAMLRAGMPGYACERAATDLLLTDGHWLGHPEWVARCVRITPDTHEPSARIDWAETRRALEHAPHLRPDVDTADAAQAARWRAAEHVLMLAASLAAGYPVDMGQAMAGQEPAVAAAAARAVIAAAGAGFAAHVIEVDTSDTHPNDA</sequence>
<keyword evidence="3" id="KW-1185">Reference proteome</keyword>
<dbReference type="RefSeq" id="WP_220566010.1">
    <property type="nucleotide sequence ID" value="NZ_CP074136.1"/>
</dbReference>